<sequence length="308" mass="35014">MSLMTLYFLDEINEHETFVKIGDIVDGAMPHDEFTDEMLAISLSQVKEIFQLELPSPFFLFRVSIIEIVEEILTAPTPESTEDAIVVDDLFDGLVGLVEGAFDFVDPLLSFDVLSGFFSRSDNVHDSSFMDLSILEYLSVSYDDSSSTSDSNPIDQRVSPTIGDAEDMSGLDPSIVQHHLPLMPHVKLVKQKLRRLHPRWSLQVKEEIQKQLSVRFLSMVEYPKWMDNVVPVLKKDGKVRVCVDFQDLIKASPKDDFPLLHIDMLVNSTTGHSMLSFMDGFFGYSQILMALEDMEKTSFITEWGTYCY</sequence>
<proteinExistence type="predicted"/>
<dbReference type="AlphaFoldDB" id="A0A438HM26"/>
<protein>
    <submittedName>
        <fullName evidence="1">Transposon Ty3-I Gag-Pol polyprotein</fullName>
    </submittedName>
</protein>
<accession>A0A438HM26</accession>
<dbReference type="EMBL" id="QGNW01000203">
    <property type="protein sequence ID" value="RVW85512.1"/>
    <property type="molecule type" value="Genomic_DNA"/>
</dbReference>
<evidence type="ECO:0000313" key="1">
    <source>
        <dbReference type="EMBL" id="RVW85512.1"/>
    </source>
</evidence>
<dbReference type="InterPro" id="IPR053134">
    <property type="entry name" value="RNA-dir_DNA_polymerase"/>
</dbReference>
<gene>
    <name evidence="1" type="primary">TY3B-I_230</name>
    <name evidence="1" type="ORF">CK203_044037</name>
</gene>
<dbReference type="SUPFAM" id="SSF56672">
    <property type="entry name" value="DNA/RNA polymerases"/>
    <property type="match status" value="1"/>
</dbReference>
<name>A0A438HM26_VITVI</name>
<dbReference type="CDD" id="cd01647">
    <property type="entry name" value="RT_LTR"/>
    <property type="match status" value="1"/>
</dbReference>
<evidence type="ECO:0000313" key="2">
    <source>
        <dbReference type="Proteomes" id="UP000288805"/>
    </source>
</evidence>
<organism evidence="1 2">
    <name type="scientific">Vitis vinifera</name>
    <name type="common">Grape</name>
    <dbReference type="NCBI Taxonomy" id="29760"/>
    <lineage>
        <taxon>Eukaryota</taxon>
        <taxon>Viridiplantae</taxon>
        <taxon>Streptophyta</taxon>
        <taxon>Embryophyta</taxon>
        <taxon>Tracheophyta</taxon>
        <taxon>Spermatophyta</taxon>
        <taxon>Magnoliopsida</taxon>
        <taxon>eudicotyledons</taxon>
        <taxon>Gunneridae</taxon>
        <taxon>Pentapetalae</taxon>
        <taxon>rosids</taxon>
        <taxon>Vitales</taxon>
        <taxon>Vitaceae</taxon>
        <taxon>Viteae</taxon>
        <taxon>Vitis</taxon>
    </lineage>
</organism>
<dbReference type="Gene3D" id="3.10.10.10">
    <property type="entry name" value="HIV Type 1 Reverse Transcriptase, subunit A, domain 1"/>
    <property type="match status" value="1"/>
</dbReference>
<dbReference type="Proteomes" id="UP000288805">
    <property type="component" value="Unassembled WGS sequence"/>
</dbReference>
<reference evidence="1 2" key="1">
    <citation type="journal article" date="2018" name="PLoS Genet.">
        <title>Population sequencing reveals clonal diversity and ancestral inbreeding in the grapevine cultivar Chardonnay.</title>
        <authorList>
            <person name="Roach M.J."/>
            <person name="Johnson D.L."/>
            <person name="Bohlmann J."/>
            <person name="van Vuuren H.J."/>
            <person name="Jones S.J."/>
            <person name="Pretorius I.S."/>
            <person name="Schmidt S.A."/>
            <person name="Borneman A.R."/>
        </authorList>
    </citation>
    <scope>NUCLEOTIDE SEQUENCE [LARGE SCALE GENOMIC DNA]</scope>
    <source>
        <strain evidence="2">cv. Chardonnay</strain>
        <tissue evidence="1">Leaf</tissue>
    </source>
</reference>
<dbReference type="PANTHER" id="PTHR24559:SF457">
    <property type="entry name" value="RNA-DIRECTED DNA POLYMERASE HOMOLOG"/>
    <property type="match status" value="1"/>
</dbReference>
<dbReference type="PANTHER" id="PTHR24559">
    <property type="entry name" value="TRANSPOSON TY3-I GAG-POL POLYPROTEIN"/>
    <property type="match status" value="1"/>
</dbReference>
<dbReference type="InterPro" id="IPR043502">
    <property type="entry name" value="DNA/RNA_pol_sf"/>
</dbReference>
<comment type="caution">
    <text evidence="1">The sequence shown here is derived from an EMBL/GenBank/DDBJ whole genome shotgun (WGS) entry which is preliminary data.</text>
</comment>